<proteinExistence type="predicted"/>
<evidence type="ECO:0000313" key="2">
    <source>
        <dbReference type="Proteomes" id="UP001062846"/>
    </source>
</evidence>
<name>A0ACC0LVY6_RHOML</name>
<protein>
    <submittedName>
        <fullName evidence="1">Uncharacterized protein</fullName>
    </submittedName>
</protein>
<dbReference type="Proteomes" id="UP001062846">
    <property type="component" value="Chromosome 11"/>
</dbReference>
<accession>A0ACC0LVY6</accession>
<keyword evidence="2" id="KW-1185">Reference proteome</keyword>
<gene>
    <name evidence="1" type="ORF">RHMOL_Rhmol11G0241300</name>
</gene>
<organism evidence="1 2">
    <name type="scientific">Rhododendron molle</name>
    <name type="common">Chinese azalea</name>
    <name type="synonym">Azalea mollis</name>
    <dbReference type="NCBI Taxonomy" id="49168"/>
    <lineage>
        <taxon>Eukaryota</taxon>
        <taxon>Viridiplantae</taxon>
        <taxon>Streptophyta</taxon>
        <taxon>Embryophyta</taxon>
        <taxon>Tracheophyta</taxon>
        <taxon>Spermatophyta</taxon>
        <taxon>Magnoliopsida</taxon>
        <taxon>eudicotyledons</taxon>
        <taxon>Gunneridae</taxon>
        <taxon>Pentapetalae</taxon>
        <taxon>asterids</taxon>
        <taxon>Ericales</taxon>
        <taxon>Ericaceae</taxon>
        <taxon>Ericoideae</taxon>
        <taxon>Rhodoreae</taxon>
        <taxon>Rhododendron</taxon>
    </lineage>
</organism>
<comment type="caution">
    <text evidence="1">The sequence shown here is derived from an EMBL/GenBank/DDBJ whole genome shotgun (WGS) entry which is preliminary data.</text>
</comment>
<dbReference type="EMBL" id="CM046398">
    <property type="protein sequence ID" value="KAI8532784.1"/>
    <property type="molecule type" value="Genomic_DNA"/>
</dbReference>
<evidence type="ECO:0000313" key="1">
    <source>
        <dbReference type="EMBL" id="KAI8532784.1"/>
    </source>
</evidence>
<sequence length="478" mass="53000">MVSDAAKLSIFFFPFVGGGHLIPMIDLARLFSTHGVKSTILAIPNGAAVFHNSINRDRTLGLDIHLHTLQLPSALPDQPPHAVTAADMSASPFTDTSVLQQPLVDILRRCRPDCVVTDTFHRWAADAVDGVGIPGVIFNGNCCFARCCEDSVTRDWPHEKVGSDSEPFALEGLPDRIELTRSQLPVFVRTRTEFPGKSMRAEHNSFGQVVNSFYELEPAYVEYYRNQMGKKAWLIGPVSLCNRNVADKAERGQKAAIDEHSCLNWLNSKKPNSVLFVSFGSLARMHPTQLIELAHGLEASNCFFIWAVGKILESENGENWLPDGFEQRMIESNRGLIIKGWAPQLLILEHVAVGGFMTHCGWNSTLESVCAGVKMITWPLSAEQFYNEKLVTDVLKIGVRVGSVEWASWNMERKMVVGRDKVEAAVKKLMGGSVEAEMMTRRAKELAEKAKSAVEEGGSSWNDVEALIGELKSCWKQK</sequence>
<reference evidence="1" key="1">
    <citation type="submission" date="2022-02" db="EMBL/GenBank/DDBJ databases">
        <title>Plant Genome Project.</title>
        <authorList>
            <person name="Zhang R.-G."/>
        </authorList>
    </citation>
    <scope>NUCLEOTIDE SEQUENCE</scope>
    <source>
        <strain evidence="1">AT1</strain>
    </source>
</reference>